<evidence type="ECO:0000256" key="2">
    <source>
        <dbReference type="ARBA" id="ARBA00023015"/>
    </source>
</evidence>
<reference evidence="6 7" key="1">
    <citation type="journal article" date="2019" name="Nat. Plants">
        <title>Genome sequencing of Musa balbisiana reveals subgenome evolution and function divergence in polyploid bananas.</title>
        <authorList>
            <person name="Yao X."/>
        </authorList>
    </citation>
    <scope>NUCLEOTIDE SEQUENCE [LARGE SCALE GENOMIC DNA]</scope>
    <source>
        <strain evidence="7">cv. DH-PKW</strain>
        <tissue evidence="6">Leaves</tissue>
    </source>
</reference>
<dbReference type="InterPro" id="IPR036638">
    <property type="entry name" value="HLH_DNA-bd_sf"/>
</dbReference>
<dbReference type="InterPro" id="IPR011598">
    <property type="entry name" value="bHLH_dom"/>
</dbReference>
<dbReference type="PANTHER" id="PTHR46196">
    <property type="entry name" value="TRANSCRIPTION FACTOR BHLH155-LIKE ISOFORM X1-RELATED"/>
    <property type="match status" value="1"/>
</dbReference>
<organism evidence="6 7">
    <name type="scientific">Musa balbisiana</name>
    <name type="common">Banana</name>
    <dbReference type="NCBI Taxonomy" id="52838"/>
    <lineage>
        <taxon>Eukaryota</taxon>
        <taxon>Viridiplantae</taxon>
        <taxon>Streptophyta</taxon>
        <taxon>Embryophyta</taxon>
        <taxon>Tracheophyta</taxon>
        <taxon>Spermatophyta</taxon>
        <taxon>Magnoliopsida</taxon>
        <taxon>Liliopsida</taxon>
        <taxon>Zingiberales</taxon>
        <taxon>Musaceae</taxon>
        <taxon>Musa</taxon>
    </lineage>
</organism>
<evidence type="ECO:0000313" key="6">
    <source>
        <dbReference type="EMBL" id="THU74323.1"/>
    </source>
</evidence>
<sequence length="769" mass="83671">MQHSVFSSELTWGYLLWRLRSRGGASSGLVPRPPTFQLMEGAAGDFQYVDAHETMDVHYQHGAFGLTSSSGDAYSCYHNTDTFHEACGEQLTNLDPTGGPVQSPSIFYLGSYHGSGSHKGSMIPTSCSIGASRDFCNSLQKTPIMSRDSSFYFTEQHNTSTLQAQVQVSPNTKLLSISHRPQNSGATYLKTGNCSNSIITFPMMEQGLSSDAPSSSKFALHDSINKAESSEDVKAFIYGAERLHLPLSDLSCGKPSGLMHSFESEYLNDFVTNHPDLTPESSSLFHPEDVPVTRLCDQQPEHVMDDAAMQINQSVLDVMSVSSCLSEGDKSSCNMVTGINVKQSENSILAAVNSLVLESKSKENSSIPPTQLLSDNDQFNGMELNMRANSLVQELWDGVTMPVGHNSCSDMSAGISDCYSAMETGSIHGTDKGLFSESGLQQLLDAIAGDHFSKTSAYRSSANPISGLNLEHQFSTSVGGPSVYMNQVPSVCAPFMNGASDVLLPHCNPEIVHGSVKQAPSNSNIRLWIDDSCSINTESSVLSQSKKPEEAAKVKKRARPGESTRPRPKDRQQIQDRLNELREIVPNGAKCSIDALLDKTIKHMLFLQSVTKYADKLKQADEPKIISEQSGVVLKDNPGGASGGGATWAYEVAGQTMVCPIIVEDLTPSGQMLVEMVCEDRGLFLEIADIIRGFGLIILKGVMEIRECKIWARFLVEANREVTRMDIFLSLIQLLQQNSCLRSGDLATKVVNKGAPMFPSHHQSPVYSS</sequence>
<dbReference type="PROSITE" id="PS50888">
    <property type="entry name" value="BHLH"/>
    <property type="match status" value="1"/>
</dbReference>
<feature type="compositionally biased region" description="Basic and acidic residues" evidence="4">
    <location>
        <begin position="546"/>
        <end position="573"/>
    </location>
</feature>
<dbReference type="PANTHER" id="PTHR46196:SF2">
    <property type="entry name" value="TRANSCRIPTION FACTOR BHLH157"/>
    <property type="match status" value="1"/>
</dbReference>
<dbReference type="AlphaFoldDB" id="A0A4S8KGD2"/>
<protein>
    <recommendedName>
        <fullName evidence="5">BHLH domain-containing protein</fullName>
    </recommendedName>
</protein>
<feature type="domain" description="BHLH" evidence="5">
    <location>
        <begin position="558"/>
        <end position="607"/>
    </location>
</feature>
<keyword evidence="7" id="KW-1185">Reference proteome</keyword>
<evidence type="ECO:0000313" key="7">
    <source>
        <dbReference type="Proteomes" id="UP000317650"/>
    </source>
</evidence>
<dbReference type="EMBL" id="PYDT01000001">
    <property type="protein sequence ID" value="THU74323.1"/>
    <property type="molecule type" value="Genomic_DNA"/>
</dbReference>
<comment type="similarity">
    <text evidence="1">Belongs to the bHLH protein family.</text>
</comment>
<dbReference type="Proteomes" id="UP000317650">
    <property type="component" value="Chromosome 4"/>
</dbReference>
<evidence type="ECO:0000256" key="4">
    <source>
        <dbReference type="SAM" id="MobiDB-lite"/>
    </source>
</evidence>
<accession>A0A4S8KGD2</accession>
<dbReference type="STRING" id="52838.A0A4S8KGD2"/>
<dbReference type="GO" id="GO:0046983">
    <property type="term" value="F:protein dimerization activity"/>
    <property type="evidence" value="ECO:0007669"/>
    <property type="project" value="InterPro"/>
</dbReference>
<dbReference type="SUPFAM" id="SSF47459">
    <property type="entry name" value="HLH, helix-loop-helix DNA-binding domain"/>
    <property type="match status" value="1"/>
</dbReference>
<keyword evidence="3" id="KW-0804">Transcription</keyword>
<comment type="caution">
    <text evidence="6">The sequence shown here is derived from an EMBL/GenBank/DDBJ whole genome shotgun (WGS) entry which is preliminary data.</text>
</comment>
<feature type="region of interest" description="Disordered" evidence="4">
    <location>
        <begin position="539"/>
        <end position="573"/>
    </location>
</feature>
<evidence type="ECO:0000256" key="1">
    <source>
        <dbReference type="ARBA" id="ARBA00005510"/>
    </source>
</evidence>
<name>A0A4S8KGD2_MUSBA</name>
<proteinExistence type="inferred from homology"/>
<dbReference type="GO" id="GO:0003700">
    <property type="term" value="F:DNA-binding transcription factor activity"/>
    <property type="evidence" value="ECO:0007669"/>
    <property type="project" value="InterPro"/>
</dbReference>
<keyword evidence="2" id="KW-0805">Transcription regulation</keyword>
<evidence type="ECO:0000256" key="3">
    <source>
        <dbReference type="ARBA" id="ARBA00023163"/>
    </source>
</evidence>
<gene>
    <name evidence="6" type="ORF">C4D60_Mb04t32150</name>
</gene>
<dbReference type="Pfam" id="PF23176">
    <property type="entry name" value="bHLH_LHW"/>
    <property type="match status" value="1"/>
</dbReference>
<dbReference type="InterPro" id="IPR043561">
    <property type="entry name" value="LHW-like"/>
</dbReference>
<evidence type="ECO:0000259" key="5">
    <source>
        <dbReference type="PROSITE" id="PS50888"/>
    </source>
</evidence>